<dbReference type="PANTHER" id="PTHR11662:SF399">
    <property type="entry name" value="FI19708P1-RELATED"/>
    <property type="match status" value="1"/>
</dbReference>
<feature type="transmembrane region" description="Helical" evidence="6">
    <location>
        <begin position="50"/>
        <end position="70"/>
    </location>
</feature>
<gene>
    <name evidence="8" type="ORF">ACFSQJ_09170</name>
</gene>
<protein>
    <submittedName>
        <fullName evidence="8">MFS transporter</fullName>
    </submittedName>
</protein>
<feature type="domain" description="Major facilitator superfamily (MFS) profile" evidence="7">
    <location>
        <begin position="13"/>
        <end position="418"/>
    </location>
</feature>
<feature type="transmembrane region" description="Helical" evidence="6">
    <location>
        <begin position="302"/>
        <end position="324"/>
    </location>
</feature>
<dbReference type="PANTHER" id="PTHR11662">
    <property type="entry name" value="SOLUTE CARRIER FAMILY 17"/>
    <property type="match status" value="1"/>
</dbReference>
<evidence type="ECO:0000256" key="4">
    <source>
        <dbReference type="ARBA" id="ARBA00022989"/>
    </source>
</evidence>
<dbReference type="InterPro" id="IPR050382">
    <property type="entry name" value="MFS_Na/Anion_cotransporter"/>
</dbReference>
<dbReference type="CDD" id="cd17319">
    <property type="entry name" value="MFS_ExuT_GudP_like"/>
    <property type="match status" value="1"/>
</dbReference>
<feature type="transmembrane region" description="Helical" evidence="6">
    <location>
        <begin position="330"/>
        <end position="353"/>
    </location>
</feature>
<dbReference type="EMBL" id="JBHULB010000011">
    <property type="protein sequence ID" value="MFD2587100.1"/>
    <property type="molecule type" value="Genomic_DNA"/>
</dbReference>
<accession>A0ABW5MXK2</accession>
<evidence type="ECO:0000256" key="6">
    <source>
        <dbReference type="SAM" id="Phobius"/>
    </source>
</evidence>
<sequence length="421" mass="46697">MKNHSFFPKRYFMVLGTFLLALLLYIDRVCISVAKDPIAEALQLSDKQMGWVLSSFALGYALLQAPSGLLSDRLGPRKILTVIVAIWSVFTALTGAIWNFISLLITRFLFGAGEAGAFPGMSRAIYSWIPLKERGIVTGINFSGSRLGAAFALPLVAFMIDDLGWRNSFYVLGAIGFVWATIWYMAFRDNPEDHKLISNQEKEYIIASRQDKKISKAKAKVPFAQVLGSKNMWLAMGQYFCSNFTNFFALTWLFPHIKSEYNLEAVEAGLYTSIPLIFGAFGNWFSGALVDRIFSKGRWKRSRVLPAVLGFSLAALGLIGSIYMDTAVGAIVFLSIAIFGADMTLAPSWSFCVDIGKEFSGTVSGTMNMAGNIGSFVTALIFPYLAAWWGSTTLFFFVGAILNILAILFWLNMKPQKRLIR</sequence>
<dbReference type="RefSeq" id="WP_377766660.1">
    <property type="nucleotide sequence ID" value="NZ_JBHULB010000011.1"/>
</dbReference>
<dbReference type="Proteomes" id="UP001597526">
    <property type="component" value="Unassembled WGS sequence"/>
</dbReference>
<reference evidence="9" key="1">
    <citation type="journal article" date="2019" name="Int. J. Syst. Evol. Microbiol.">
        <title>The Global Catalogue of Microorganisms (GCM) 10K type strain sequencing project: providing services to taxonomists for standard genome sequencing and annotation.</title>
        <authorList>
            <consortium name="The Broad Institute Genomics Platform"/>
            <consortium name="The Broad Institute Genome Sequencing Center for Infectious Disease"/>
            <person name="Wu L."/>
            <person name="Ma J."/>
        </authorList>
    </citation>
    <scope>NUCLEOTIDE SEQUENCE [LARGE SCALE GENOMIC DNA]</scope>
    <source>
        <strain evidence="9">KCTC 52368</strain>
    </source>
</reference>
<keyword evidence="4 6" id="KW-1133">Transmembrane helix</keyword>
<organism evidence="8 9">
    <name type="scientific">Croceitalea marina</name>
    <dbReference type="NCBI Taxonomy" id="1775166"/>
    <lineage>
        <taxon>Bacteria</taxon>
        <taxon>Pseudomonadati</taxon>
        <taxon>Bacteroidota</taxon>
        <taxon>Flavobacteriia</taxon>
        <taxon>Flavobacteriales</taxon>
        <taxon>Flavobacteriaceae</taxon>
        <taxon>Croceitalea</taxon>
    </lineage>
</organism>
<feature type="transmembrane region" description="Helical" evidence="6">
    <location>
        <begin position="169"/>
        <end position="187"/>
    </location>
</feature>
<dbReference type="InterPro" id="IPR036259">
    <property type="entry name" value="MFS_trans_sf"/>
</dbReference>
<dbReference type="PROSITE" id="PS50850">
    <property type="entry name" value="MFS"/>
    <property type="match status" value="1"/>
</dbReference>
<feature type="transmembrane region" description="Helical" evidence="6">
    <location>
        <begin position="392"/>
        <end position="411"/>
    </location>
</feature>
<comment type="caution">
    <text evidence="8">The sequence shown here is derived from an EMBL/GenBank/DDBJ whole genome shotgun (WGS) entry which is preliminary data.</text>
</comment>
<evidence type="ECO:0000256" key="5">
    <source>
        <dbReference type="ARBA" id="ARBA00023136"/>
    </source>
</evidence>
<evidence type="ECO:0000313" key="9">
    <source>
        <dbReference type="Proteomes" id="UP001597526"/>
    </source>
</evidence>
<comment type="subcellular location">
    <subcellularLocation>
        <location evidence="1">Cell membrane</location>
        <topology evidence="1">Multi-pass membrane protein</topology>
    </subcellularLocation>
</comment>
<evidence type="ECO:0000256" key="2">
    <source>
        <dbReference type="ARBA" id="ARBA00022475"/>
    </source>
</evidence>
<keyword evidence="5 6" id="KW-0472">Membrane</keyword>
<feature type="transmembrane region" description="Helical" evidence="6">
    <location>
        <begin position="365"/>
        <end position="386"/>
    </location>
</feature>
<keyword evidence="2" id="KW-1003">Cell membrane</keyword>
<feature type="transmembrane region" description="Helical" evidence="6">
    <location>
        <begin position="239"/>
        <end position="257"/>
    </location>
</feature>
<dbReference type="PIRSF" id="PIRSF002808">
    <property type="entry name" value="Hexose_phosphate_transp"/>
    <property type="match status" value="1"/>
</dbReference>
<evidence type="ECO:0000259" key="7">
    <source>
        <dbReference type="PROSITE" id="PS50850"/>
    </source>
</evidence>
<evidence type="ECO:0000313" key="8">
    <source>
        <dbReference type="EMBL" id="MFD2587100.1"/>
    </source>
</evidence>
<dbReference type="InterPro" id="IPR000849">
    <property type="entry name" value="Sugar_P_transporter"/>
</dbReference>
<dbReference type="Gene3D" id="1.20.1250.20">
    <property type="entry name" value="MFS general substrate transporter like domains"/>
    <property type="match status" value="2"/>
</dbReference>
<evidence type="ECO:0000256" key="3">
    <source>
        <dbReference type="ARBA" id="ARBA00022692"/>
    </source>
</evidence>
<proteinExistence type="predicted"/>
<dbReference type="Pfam" id="PF07690">
    <property type="entry name" value="MFS_1"/>
    <property type="match status" value="1"/>
</dbReference>
<dbReference type="SUPFAM" id="SSF103473">
    <property type="entry name" value="MFS general substrate transporter"/>
    <property type="match status" value="1"/>
</dbReference>
<evidence type="ECO:0000256" key="1">
    <source>
        <dbReference type="ARBA" id="ARBA00004651"/>
    </source>
</evidence>
<feature type="transmembrane region" description="Helical" evidence="6">
    <location>
        <begin position="79"/>
        <end position="101"/>
    </location>
</feature>
<dbReference type="InterPro" id="IPR020846">
    <property type="entry name" value="MFS_dom"/>
</dbReference>
<dbReference type="InterPro" id="IPR011701">
    <property type="entry name" value="MFS"/>
</dbReference>
<feature type="transmembrane region" description="Helical" evidence="6">
    <location>
        <begin position="269"/>
        <end position="290"/>
    </location>
</feature>
<name>A0ABW5MXK2_9FLAO</name>
<keyword evidence="3 6" id="KW-0812">Transmembrane</keyword>
<keyword evidence="9" id="KW-1185">Reference proteome</keyword>